<dbReference type="InterPro" id="IPR029058">
    <property type="entry name" value="AB_hydrolase_fold"/>
</dbReference>
<keyword evidence="2" id="KW-0378">Hydrolase</keyword>
<evidence type="ECO:0000313" key="3">
    <source>
        <dbReference type="Proteomes" id="UP001595935"/>
    </source>
</evidence>
<dbReference type="PANTHER" id="PTHR43358">
    <property type="entry name" value="ALPHA/BETA-HYDROLASE"/>
    <property type="match status" value="1"/>
</dbReference>
<keyword evidence="3" id="KW-1185">Reference proteome</keyword>
<gene>
    <name evidence="2" type="ORF">ACFO5S_18425</name>
</gene>
<dbReference type="PANTHER" id="PTHR43358:SF4">
    <property type="entry name" value="ALPHA_BETA HYDROLASE FOLD-1 DOMAIN-CONTAINING PROTEIN"/>
    <property type="match status" value="1"/>
</dbReference>
<dbReference type="EMBL" id="JBHSGV010000007">
    <property type="protein sequence ID" value="MFC4749434.1"/>
    <property type="molecule type" value="Genomic_DNA"/>
</dbReference>
<dbReference type="InterPro" id="IPR052920">
    <property type="entry name" value="DNA-binding_regulatory"/>
</dbReference>
<sequence length="318" mass="36047">MKRLKKQTILLITLATIFILINVVAFFHAYKFTHFTANESQKTRSPEQLSSFEKAKTLFLGVNNPKPRNNKFPSQIYTTLKLHSNKEIECWLIKNKNSKGTVILFHGYGGEKSSMLSKSDEFIKLGFNTLLVDFMGSGNSEGNQTTIGFKEAEEVKTTFDYLQRSGEQNIYLFGTSMGAVAIMKCINDTNIKPKGILLECPFGSMYTTVCARFNKMNAPIFPMAGLLVFWGGLQNGFWGFNHNPSEYAKNITCPTLLLYGEKDKSVSRKEIDEIYTNLKGLKKLSTYKNTGHENYLIKNKSRWIADTSIFLSANQQNH</sequence>
<accession>A0ABV9PGR1</accession>
<evidence type="ECO:0000313" key="2">
    <source>
        <dbReference type="EMBL" id="MFC4749434.1"/>
    </source>
</evidence>
<comment type="caution">
    <text evidence="2">The sequence shown here is derived from an EMBL/GenBank/DDBJ whole genome shotgun (WGS) entry which is preliminary data.</text>
</comment>
<proteinExistence type="predicted"/>
<dbReference type="Pfam" id="PF12146">
    <property type="entry name" value="Hydrolase_4"/>
    <property type="match status" value="1"/>
</dbReference>
<reference evidence="3" key="1">
    <citation type="journal article" date="2019" name="Int. J. Syst. Evol. Microbiol.">
        <title>The Global Catalogue of Microorganisms (GCM) 10K type strain sequencing project: providing services to taxonomists for standard genome sequencing and annotation.</title>
        <authorList>
            <consortium name="The Broad Institute Genomics Platform"/>
            <consortium name="The Broad Institute Genome Sequencing Center for Infectious Disease"/>
            <person name="Wu L."/>
            <person name="Ma J."/>
        </authorList>
    </citation>
    <scope>NUCLEOTIDE SEQUENCE [LARGE SCALE GENOMIC DNA]</scope>
    <source>
        <strain evidence="3">WYCCWR 13023</strain>
    </source>
</reference>
<name>A0ABV9PGR1_9FLAO</name>
<protein>
    <submittedName>
        <fullName evidence="2">Alpha/beta hydrolase</fullName>
    </submittedName>
</protein>
<dbReference type="Proteomes" id="UP001595935">
    <property type="component" value="Unassembled WGS sequence"/>
</dbReference>
<dbReference type="RefSeq" id="WP_213259330.1">
    <property type="nucleotide sequence ID" value="NZ_JAGYWA010000007.1"/>
</dbReference>
<evidence type="ECO:0000259" key="1">
    <source>
        <dbReference type="Pfam" id="PF12146"/>
    </source>
</evidence>
<dbReference type="Gene3D" id="3.40.50.1820">
    <property type="entry name" value="alpha/beta hydrolase"/>
    <property type="match status" value="1"/>
</dbReference>
<organism evidence="2 3">
    <name type="scientific">Flavobacterium branchiicola</name>
    <dbReference type="NCBI Taxonomy" id="1114875"/>
    <lineage>
        <taxon>Bacteria</taxon>
        <taxon>Pseudomonadati</taxon>
        <taxon>Bacteroidota</taxon>
        <taxon>Flavobacteriia</taxon>
        <taxon>Flavobacteriales</taxon>
        <taxon>Flavobacteriaceae</taxon>
        <taxon>Flavobacterium</taxon>
    </lineage>
</organism>
<dbReference type="InterPro" id="IPR022742">
    <property type="entry name" value="Hydrolase_4"/>
</dbReference>
<dbReference type="SUPFAM" id="SSF53474">
    <property type="entry name" value="alpha/beta-Hydrolases"/>
    <property type="match status" value="1"/>
</dbReference>
<feature type="domain" description="Serine aminopeptidase S33" evidence="1">
    <location>
        <begin position="97"/>
        <end position="215"/>
    </location>
</feature>
<dbReference type="GO" id="GO:0016787">
    <property type="term" value="F:hydrolase activity"/>
    <property type="evidence" value="ECO:0007669"/>
    <property type="project" value="UniProtKB-KW"/>
</dbReference>